<proteinExistence type="predicted"/>
<dbReference type="Gramene" id="EOY26380">
    <property type="protein sequence ID" value="EOY26380"/>
    <property type="gene ID" value="TCM_027902"/>
</dbReference>
<feature type="compositionally biased region" description="Basic and acidic residues" evidence="1">
    <location>
        <begin position="57"/>
        <end position="70"/>
    </location>
</feature>
<dbReference type="Proteomes" id="UP000026915">
    <property type="component" value="Chromosome 6"/>
</dbReference>
<dbReference type="AlphaFoldDB" id="A0A061G937"/>
<feature type="region of interest" description="Disordered" evidence="1">
    <location>
        <begin position="57"/>
        <end position="96"/>
    </location>
</feature>
<sequence>MTRNFHQARDNRRDVSIDTHYSECRSKPRKIGIGLACNRRRVRSIVDSGVHRHEIVRRDVNSNHTSEDTLRASPTEESFENSESLESEDSSDTSETVRNFLLKQSEEWERECTRKAIARGDIHPRKVSGVRHFPLGCGIGAALVSVEEYKRIQQAWIKEQRRKSQEEEEDPKEDPSMCPDQDDENPKDT</sequence>
<dbReference type="InParanoid" id="A0A061G937"/>
<evidence type="ECO:0000313" key="3">
    <source>
        <dbReference type="Proteomes" id="UP000026915"/>
    </source>
</evidence>
<dbReference type="HOGENOM" id="CLU_1436796_0_0_1"/>
<evidence type="ECO:0000313" key="2">
    <source>
        <dbReference type="EMBL" id="EOY26380.1"/>
    </source>
</evidence>
<protein>
    <submittedName>
        <fullName evidence="2">Uncharacterized protein</fullName>
    </submittedName>
</protein>
<reference evidence="2 3" key="1">
    <citation type="journal article" date="2013" name="Genome Biol.">
        <title>The genome sequence of the most widely cultivated cacao type and its use to identify candidate genes regulating pod color.</title>
        <authorList>
            <person name="Motamayor J.C."/>
            <person name="Mockaitis K."/>
            <person name="Schmutz J."/>
            <person name="Haiminen N."/>
            <person name="Iii D.L."/>
            <person name="Cornejo O."/>
            <person name="Findley S.D."/>
            <person name="Zheng P."/>
            <person name="Utro F."/>
            <person name="Royaert S."/>
            <person name="Saski C."/>
            <person name="Jenkins J."/>
            <person name="Podicheti R."/>
            <person name="Zhao M."/>
            <person name="Scheffler B.E."/>
            <person name="Stack J.C."/>
            <person name="Feltus F.A."/>
            <person name="Mustiga G.M."/>
            <person name="Amores F."/>
            <person name="Phillips W."/>
            <person name="Marelli J.P."/>
            <person name="May G.D."/>
            <person name="Shapiro H."/>
            <person name="Ma J."/>
            <person name="Bustamante C.D."/>
            <person name="Schnell R.J."/>
            <person name="Main D."/>
            <person name="Gilbert D."/>
            <person name="Parida L."/>
            <person name="Kuhn D.N."/>
        </authorList>
    </citation>
    <scope>NUCLEOTIDE SEQUENCE [LARGE SCALE GENOMIC DNA]</scope>
    <source>
        <strain evidence="3">cv. Matina 1-6</strain>
    </source>
</reference>
<accession>A0A061G937</accession>
<name>A0A061G937_THECC</name>
<gene>
    <name evidence="2" type="ORF">TCM_027902</name>
</gene>
<feature type="region of interest" description="Disordered" evidence="1">
    <location>
        <begin position="158"/>
        <end position="189"/>
    </location>
</feature>
<keyword evidence="3" id="KW-1185">Reference proteome</keyword>
<evidence type="ECO:0000256" key="1">
    <source>
        <dbReference type="SAM" id="MobiDB-lite"/>
    </source>
</evidence>
<dbReference type="EMBL" id="CM001884">
    <property type="protein sequence ID" value="EOY26380.1"/>
    <property type="molecule type" value="Genomic_DNA"/>
</dbReference>
<organism evidence="2 3">
    <name type="scientific">Theobroma cacao</name>
    <name type="common">Cacao</name>
    <name type="synonym">Cocoa</name>
    <dbReference type="NCBI Taxonomy" id="3641"/>
    <lineage>
        <taxon>Eukaryota</taxon>
        <taxon>Viridiplantae</taxon>
        <taxon>Streptophyta</taxon>
        <taxon>Embryophyta</taxon>
        <taxon>Tracheophyta</taxon>
        <taxon>Spermatophyta</taxon>
        <taxon>Magnoliopsida</taxon>
        <taxon>eudicotyledons</taxon>
        <taxon>Gunneridae</taxon>
        <taxon>Pentapetalae</taxon>
        <taxon>rosids</taxon>
        <taxon>malvids</taxon>
        <taxon>Malvales</taxon>
        <taxon>Malvaceae</taxon>
        <taxon>Byttnerioideae</taxon>
        <taxon>Theobroma</taxon>
    </lineage>
</organism>
<feature type="compositionally biased region" description="Acidic residues" evidence="1">
    <location>
        <begin position="77"/>
        <end position="92"/>
    </location>
</feature>